<name>A0A1Q9EK90_SYMMI</name>
<dbReference type="OrthoDB" id="411116at2759"/>
<dbReference type="EMBL" id="LSRX01000131">
    <property type="protein sequence ID" value="OLQ07798.1"/>
    <property type="molecule type" value="Genomic_DNA"/>
</dbReference>
<dbReference type="AlphaFoldDB" id="A0A1Q9EK90"/>
<protein>
    <submittedName>
        <fullName evidence="1">Uncharacterized protein</fullName>
    </submittedName>
</protein>
<proteinExistence type="predicted"/>
<evidence type="ECO:0000313" key="1">
    <source>
        <dbReference type="EMBL" id="OLQ07798.1"/>
    </source>
</evidence>
<keyword evidence="2" id="KW-1185">Reference proteome</keyword>
<dbReference type="Proteomes" id="UP000186817">
    <property type="component" value="Unassembled WGS sequence"/>
</dbReference>
<gene>
    <name evidence="1" type="ORF">AK812_SmicGene8799</name>
</gene>
<accession>A0A1Q9EK90</accession>
<reference evidence="1 2" key="1">
    <citation type="submission" date="2016-02" db="EMBL/GenBank/DDBJ databases">
        <title>Genome analysis of coral dinoflagellate symbionts highlights evolutionary adaptations to a symbiotic lifestyle.</title>
        <authorList>
            <person name="Aranda M."/>
            <person name="Li Y."/>
            <person name="Liew Y.J."/>
            <person name="Baumgarten S."/>
            <person name="Simakov O."/>
            <person name="Wilson M."/>
            <person name="Piel J."/>
            <person name="Ashoor H."/>
            <person name="Bougouffa S."/>
            <person name="Bajic V.B."/>
            <person name="Ryu T."/>
            <person name="Ravasi T."/>
            <person name="Bayer T."/>
            <person name="Micklem G."/>
            <person name="Kim H."/>
            <person name="Bhak J."/>
            <person name="Lajeunesse T.C."/>
            <person name="Voolstra C.R."/>
        </authorList>
    </citation>
    <scope>NUCLEOTIDE SEQUENCE [LARGE SCALE GENOMIC DNA]</scope>
    <source>
        <strain evidence="1 2">CCMP2467</strain>
    </source>
</reference>
<sequence>MGALLVREAKAAFVACVLQAQLALSAVSVLSHQTGHLVLRLRDHVVIDERELVARRPRPHSSCSSMRGPLCPKLAPDSGEAEGLVDGVLSQHLRLAHPEAFRWDWASDQKMATAVSKLMQDLTAGSSQAGLVNLTLGHESFAGAQKRPSSRSRCFELALGRLPPSQRFGQSIPADFSRGFPTDLKVSWDGVWRVVACPYPADPATSLYFGEAPLRHGLCLRAGSSKLLLSRPAVVRRFVVGIDASSRKPEDCQDGFVCGLLQGRERWCRRLEQVAMDARASKAHGAGRGMFYSDVGNSLLAVDEVSLINMPSTGLVVASIALSTAPLQKESAEDRQVVLLHRPMEEQKISPRPPGLFEGTLETISADAAVWNADEILSHGLRLSRRVTFVDQLTQRSSGELKHSLPSAQENKQEAVIEPTATSAALQEQLVETFAELAQKLADPGTEVLAGSVVYEDLNAEKVGELAEDLALKMTEKLQEPAESPKVLQTQLKQQLAEALGILFQQGQENTEDGVSDFGA</sequence>
<organism evidence="1 2">
    <name type="scientific">Symbiodinium microadriaticum</name>
    <name type="common">Dinoflagellate</name>
    <name type="synonym">Zooxanthella microadriatica</name>
    <dbReference type="NCBI Taxonomy" id="2951"/>
    <lineage>
        <taxon>Eukaryota</taxon>
        <taxon>Sar</taxon>
        <taxon>Alveolata</taxon>
        <taxon>Dinophyceae</taxon>
        <taxon>Suessiales</taxon>
        <taxon>Symbiodiniaceae</taxon>
        <taxon>Symbiodinium</taxon>
    </lineage>
</organism>
<evidence type="ECO:0000313" key="2">
    <source>
        <dbReference type="Proteomes" id="UP000186817"/>
    </source>
</evidence>
<comment type="caution">
    <text evidence="1">The sequence shown here is derived from an EMBL/GenBank/DDBJ whole genome shotgun (WGS) entry which is preliminary data.</text>
</comment>